<accession>A0A1L9BH01</accession>
<dbReference type="PANTHER" id="PTHR32089">
    <property type="entry name" value="METHYL-ACCEPTING CHEMOTAXIS PROTEIN MCPB"/>
    <property type="match status" value="1"/>
</dbReference>
<sequence length="519" mass="56643">MTFKQKASVLPMVATLFLLLILVIVVVVGWDVSLLNRRIIHGYSPAIASMRQFDSLASMLRWHLRDRSPEGDAARRVAMLQLAGEFERELARVQANPVMEPGRLRMMREAFDAFWEVSQRAGPGEMDLVMERHAALVHVLRGAGDWAQAGLERSLEEVSLLHRWRQGWVLSLGLLCVLVLGGLSVWLARGVVGPLTRLTEVTRRIATEGDLSQRIDVDSRDELGELARGIEALVTRLRTVPVALRATVDELTWAAARLTEASHRQVTFLGHLSTSLAEVEGMTQQIAQTASQAAGRAEVVLKVAGQADQFSALGRGSIESSARGLQQLSTRVEEMMRSVANLSEQAARAGEIIGSVRDLADQSNVLALNASIEAARAGEEGRGFAVVAREMRALSGQSLQSTQRIGKILLEINQAIRNAVSIAEQDSQQVEAGISQVMTSADRLKEITTVVNESGKAARQIVASVKQQNVGIEQLHQVIATLTDRMSAVSESTRDAKEAVAQVNLSLDKLKQVATRFHD</sequence>
<feature type="transmembrane region" description="Helical" evidence="4">
    <location>
        <begin position="12"/>
        <end position="30"/>
    </location>
</feature>
<dbReference type="PROSITE" id="PS50885">
    <property type="entry name" value="HAMP"/>
    <property type="match status" value="1"/>
</dbReference>
<dbReference type="InterPro" id="IPR003660">
    <property type="entry name" value="HAMP_dom"/>
</dbReference>
<name>A0A1L9BH01_9BACT</name>
<evidence type="ECO:0000256" key="1">
    <source>
        <dbReference type="ARBA" id="ARBA00023224"/>
    </source>
</evidence>
<feature type="transmembrane region" description="Helical" evidence="4">
    <location>
        <begin position="168"/>
        <end position="188"/>
    </location>
</feature>
<organism evidence="7 8">
    <name type="scientific">Cystobacter ferrugineus</name>
    <dbReference type="NCBI Taxonomy" id="83449"/>
    <lineage>
        <taxon>Bacteria</taxon>
        <taxon>Pseudomonadati</taxon>
        <taxon>Myxococcota</taxon>
        <taxon>Myxococcia</taxon>
        <taxon>Myxococcales</taxon>
        <taxon>Cystobacterineae</taxon>
        <taxon>Archangiaceae</taxon>
        <taxon>Cystobacter</taxon>
    </lineage>
</organism>
<dbReference type="Gene3D" id="1.10.287.950">
    <property type="entry name" value="Methyl-accepting chemotaxis protein"/>
    <property type="match status" value="1"/>
</dbReference>
<protein>
    <recommendedName>
        <fullName evidence="9">Chemotaxis protein</fullName>
    </recommendedName>
</protein>
<dbReference type="InterPro" id="IPR004089">
    <property type="entry name" value="MCPsignal_dom"/>
</dbReference>
<keyword evidence="4" id="KW-1133">Transmembrane helix</keyword>
<proteinExistence type="inferred from homology"/>
<comment type="similarity">
    <text evidence="2">Belongs to the methyl-accepting chemotaxis (MCP) protein family.</text>
</comment>
<evidence type="ECO:0000259" key="5">
    <source>
        <dbReference type="PROSITE" id="PS50111"/>
    </source>
</evidence>
<dbReference type="GO" id="GO:0007165">
    <property type="term" value="P:signal transduction"/>
    <property type="evidence" value="ECO:0007669"/>
    <property type="project" value="UniProtKB-KW"/>
</dbReference>
<dbReference type="Proteomes" id="UP000182229">
    <property type="component" value="Unassembled WGS sequence"/>
</dbReference>
<dbReference type="SUPFAM" id="SSF58104">
    <property type="entry name" value="Methyl-accepting chemotaxis protein (MCP) signaling domain"/>
    <property type="match status" value="1"/>
</dbReference>
<evidence type="ECO:0000256" key="3">
    <source>
        <dbReference type="PROSITE-ProRule" id="PRU00284"/>
    </source>
</evidence>
<dbReference type="STRING" id="83449.BON30_11675"/>
<keyword evidence="8" id="KW-1185">Reference proteome</keyword>
<dbReference type="EMBL" id="MPIN01000002">
    <property type="protein sequence ID" value="OJH41505.1"/>
    <property type="molecule type" value="Genomic_DNA"/>
</dbReference>
<keyword evidence="4" id="KW-0812">Transmembrane</keyword>
<feature type="domain" description="Methyl-accepting transducer" evidence="5">
    <location>
        <begin position="240"/>
        <end position="483"/>
    </location>
</feature>
<evidence type="ECO:0000313" key="8">
    <source>
        <dbReference type="Proteomes" id="UP000182229"/>
    </source>
</evidence>
<dbReference type="SMART" id="SM00283">
    <property type="entry name" value="MA"/>
    <property type="match status" value="1"/>
</dbReference>
<keyword evidence="1 3" id="KW-0807">Transducer</keyword>
<feature type="domain" description="HAMP" evidence="6">
    <location>
        <begin position="189"/>
        <end position="242"/>
    </location>
</feature>
<dbReference type="RefSeq" id="WP_071898159.1">
    <property type="nucleotide sequence ID" value="NZ_MPIN01000002.1"/>
</dbReference>
<evidence type="ECO:0000313" key="7">
    <source>
        <dbReference type="EMBL" id="OJH41505.1"/>
    </source>
</evidence>
<dbReference type="Pfam" id="PF00015">
    <property type="entry name" value="MCPsignal"/>
    <property type="match status" value="1"/>
</dbReference>
<dbReference type="PROSITE" id="PS50111">
    <property type="entry name" value="CHEMOTAXIS_TRANSDUC_2"/>
    <property type="match status" value="1"/>
</dbReference>
<dbReference type="Gene3D" id="6.10.340.10">
    <property type="match status" value="1"/>
</dbReference>
<evidence type="ECO:0000259" key="6">
    <source>
        <dbReference type="PROSITE" id="PS50885"/>
    </source>
</evidence>
<dbReference type="SMART" id="SM00304">
    <property type="entry name" value="HAMP"/>
    <property type="match status" value="1"/>
</dbReference>
<gene>
    <name evidence="7" type="ORF">BON30_11675</name>
</gene>
<reference evidence="7 8" key="2">
    <citation type="submission" date="2016-12" db="EMBL/GenBank/DDBJ databases">
        <title>Draft Genome Sequence of Cystobacter ferrugineus Strain Cbfe23.</title>
        <authorList>
            <person name="Akbar S."/>
            <person name="Dowd S.E."/>
            <person name="Stevens D.C."/>
        </authorList>
    </citation>
    <scope>NUCLEOTIDE SEQUENCE [LARGE SCALE GENOMIC DNA]</scope>
    <source>
        <strain evidence="7 8">Cbfe23</strain>
    </source>
</reference>
<dbReference type="OrthoDB" id="5503993at2"/>
<dbReference type="GO" id="GO:0016020">
    <property type="term" value="C:membrane"/>
    <property type="evidence" value="ECO:0007669"/>
    <property type="project" value="InterPro"/>
</dbReference>
<keyword evidence="4" id="KW-0472">Membrane</keyword>
<dbReference type="Pfam" id="PF00672">
    <property type="entry name" value="HAMP"/>
    <property type="match status" value="1"/>
</dbReference>
<dbReference type="AlphaFoldDB" id="A0A1L9BH01"/>
<evidence type="ECO:0000256" key="2">
    <source>
        <dbReference type="ARBA" id="ARBA00029447"/>
    </source>
</evidence>
<comment type="caution">
    <text evidence="7">The sequence shown here is derived from an EMBL/GenBank/DDBJ whole genome shotgun (WGS) entry which is preliminary data.</text>
</comment>
<evidence type="ECO:0008006" key="9">
    <source>
        <dbReference type="Google" id="ProtNLM"/>
    </source>
</evidence>
<dbReference type="PANTHER" id="PTHR32089:SF112">
    <property type="entry name" value="LYSOZYME-LIKE PROTEIN-RELATED"/>
    <property type="match status" value="1"/>
</dbReference>
<evidence type="ECO:0000256" key="4">
    <source>
        <dbReference type="SAM" id="Phobius"/>
    </source>
</evidence>
<dbReference type="CDD" id="cd06225">
    <property type="entry name" value="HAMP"/>
    <property type="match status" value="1"/>
</dbReference>
<reference evidence="8" key="1">
    <citation type="submission" date="2016-11" db="EMBL/GenBank/DDBJ databases">
        <authorList>
            <person name="Shukria A."/>
            <person name="Stevens D.C."/>
        </authorList>
    </citation>
    <scope>NUCLEOTIDE SEQUENCE [LARGE SCALE GENOMIC DNA]</scope>
    <source>
        <strain evidence="8">Cbfe23</strain>
    </source>
</reference>